<evidence type="ECO:0000256" key="2">
    <source>
        <dbReference type="SAM" id="SignalP"/>
    </source>
</evidence>
<feature type="signal peptide" evidence="2">
    <location>
        <begin position="1"/>
        <end position="22"/>
    </location>
</feature>
<dbReference type="Gene3D" id="2.40.50.200">
    <property type="entry name" value="Bacterial OB-fold"/>
    <property type="match status" value="1"/>
</dbReference>
<protein>
    <submittedName>
        <fullName evidence="3">DNA-binding protein</fullName>
    </submittedName>
</protein>
<keyword evidence="3" id="KW-0238">DNA-binding</keyword>
<dbReference type="PANTHER" id="PTHR36571:SF1">
    <property type="entry name" value="PROTEIN YGIW"/>
    <property type="match status" value="1"/>
</dbReference>
<dbReference type="NCBIfam" id="NF033674">
    <property type="entry name" value="stress_OB_fold"/>
    <property type="match status" value="1"/>
</dbReference>
<dbReference type="OrthoDB" id="598245at2"/>
<gene>
    <name evidence="3" type="ORF">BKE30_05565</name>
</gene>
<dbReference type="Proteomes" id="UP000192132">
    <property type="component" value="Unassembled WGS sequence"/>
</dbReference>
<dbReference type="STRING" id="1907941.BKE30_05565"/>
<dbReference type="InterPro" id="IPR005220">
    <property type="entry name" value="CarO-like"/>
</dbReference>
<organism evidence="3 4">
    <name type="scientific">Alkanindiges hydrocarboniclasticus</name>
    <dbReference type="NCBI Taxonomy" id="1907941"/>
    <lineage>
        <taxon>Bacteria</taxon>
        <taxon>Pseudomonadati</taxon>
        <taxon>Pseudomonadota</taxon>
        <taxon>Gammaproteobacteria</taxon>
        <taxon>Moraxellales</taxon>
        <taxon>Moraxellaceae</taxon>
        <taxon>Alkanindiges</taxon>
    </lineage>
</organism>
<dbReference type="PANTHER" id="PTHR36571">
    <property type="entry name" value="PROTEIN YGIW"/>
    <property type="match status" value="1"/>
</dbReference>
<feature type="chain" id="PRO_5012210477" evidence="2">
    <location>
        <begin position="23"/>
        <end position="120"/>
    </location>
</feature>
<evidence type="ECO:0000313" key="3">
    <source>
        <dbReference type="EMBL" id="ONG41249.1"/>
    </source>
</evidence>
<keyword evidence="1 2" id="KW-0732">Signal</keyword>
<proteinExistence type="predicted"/>
<name>A0A1S8CWP9_9GAMM</name>
<keyword evidence="4" id="KW-1185">Reference proteome</keyword>
<dbReference type="InterPro" id="IPR036700">
    <property type="entry name" value="BOBF_sf"/>
</dbReference>
<dbReference type="AlphaFoldDB" id="A0A1S8CWP9"/>
<dbReference type="GO" id="GO:0003677">
    <property type="term" value="F:DNA binding"/>
    <property type="evidence" value="ECO:0007669"/>
    <property type="project" value="UniProtKB-KW"/>
</dbReference>
<reference evidence="3 4" key="1">
    <citation type="submission" date="2016-10" db="EMBL/GenBank/DDBJ databases">
        <title>Draft Genome sequence of Alkanindiges sp. strain H1.</title>
        <authorList>
            <person name="Subhash Y."/>
            <person name="Lee S."/>
        </authorList>
    </citation>
    <scope>NUCLEOTIDE SEQUENCE [LARGE SCALE GENOMIC DNA]</scope>
    <source>
        <strain evidence="3 4">H1</strain>
    </source>
</reference>
<evidence type="ECO:0000256" key="1">
    <source>
        <dbReference type="ARBA" id="ARBA00022729"/>
    </source>
</evidence>
<sequence>MKTIMATTLAGLALLVHSHAFAKSDQAIQQEATQHAVTVAQIKTLADETGVTLAGHIVRHISGDDFEFKDASGSIVIEVDDDLWKPMQLKAGDKVRLIGEVDTHRRKPTDIEVISIEKIQ</sequence>
<dbReference type="RefSeq" id="WP_076877626.1">
    <property type="nucleotide sequence ID" value="NZ_MLCN01000013.1"/>
</dbReference>
<comment type="caution">
    <text evidence="3">The sequence shown here is derived from an EMBL/GenBank/DDBJ whole genome shotgun (WGS) entry which is preliminary data.</text>
</comment>
<dbReference type="SUPFAM" id="SSF101756">
    <property type="entry name" value="Hypothetical protein YgiW"/>
    <property type="match status" value="1"/>
</dbReference>
<dbReference type="EMBL" id="MLCN01000013">
    <property type="protein sequence ID" value="ONG41249.1"/>
    <property type="molecule type" value="Genomic_DNA"/>
</dbReference>
<accession>A0A1S8CWP9</accession>
<evidence type="ECO:0000313" key="4">
    <source>
        <dbReference type="Proteomes" id="UP000192132"/>
    </source>
</evidence>
<dbReference type="Pfam" id="PF04076">
    <property type="entry name" value="BOF"/>
    <property type="match status" value="1"/>
</dbReference>